<evidence type="ECO:0000313" key="1">
    <source>
        <dbReference type="EMBL" id="KAF6214231.1"/>
    </source>
</evidence>
<comment type="caution">
    <text evidence="1">The sequence shown here is derived from an EMBL/GenBank/DDBJ whole genome shotgun (WGS) entry which is preliminary data.</text>
</comment>
<protein>
    <submittedName>
        <fullName evidence="1">Uncharacterized protein</fullName>
    </submittedName>
</protein>
<accession>A0A6A4KH08</accession>
<dbReference type="Proteomes" id="UP000466442">
    <property type="component" value="Unassembled WGS sequence"/>
</dbReference>
<gene>
    <name evidence="1" type="ORF">GE061_008970</name>
</gene>
<sequence>MAHAVLKSSCFLLNQICYGGGWRLLKRLTTNPVAAESHRIRRFLAALSSARRSPRYHNIHCKDILV</sequence>
<keyword evidence="2" id="KW-1185">Reference proteome</keyword>
<evidence type="ECO:0000313" key="2">
    <source>
        <dbReference type="Proteomes" id="UP000466442"/>
    </source>
</evidence>
<name>A0A6A4KH08_APOLU</name>
<dbReference type="AlphaFoldDB" id="A0A6A4KH08"/>
<proteinExistence type="predicted"/>
<reference evidence="1" key="1">
    <citation type="journal article" date="2021" name="Mol. Ecol. Resour.">
        <title>Apolygus lucorum genome provides insights into omnivorousness and mesophyll feeding.</title>
        <authorList>
            <person name="Liu Y."/>
            <person name="Liu H."/>
            <person name="Wang H."/>
            <person name="Huang T."/>
            <person name="Liu B."/>
            <person name="Yang B."/>
            <person name="Yin L."/>
            <person name="Li B."/>
            <person name="Zhang Y."/>
            <person name="Zhang S."/>
            <person name="Jiang F."/>
            <person name="Zhang X."/>
            <person name="Ren Y."/>
            <person name="Wang B."/>
            <person name="Wang S."/>
            <person name="Lu Y."/>
            <person name="Wu K."/>
            <person name="Fan W."/>
            <person name="Wang G."/>
        </authorList>
    </citation>
    <scope>NUCLEOTIDE SEQUENCE</scope>
    <source>
        <strain evidence="1">12Hb</strain>
    </source>
</reference>
<organism evidence="1 2">
    <name type="scientific">Apolygus lucorum</name>
    <name type="common">Small green plant bug</name>
    <name type="synonym">Lygocoris lucorum</name>
    <dbReference type="NCBI Taxonomy" id="248454"/>
    <lineage>
        <taxon>Eukaryota</taxon>
        <taxon>Metazoa</taxon>
        <taxon>Ecdysozoa</taxon>
        <taxon>Arthropoda</taxon>
        <taxon>Hexapoda</taxon>
        <taxon>Insecta</taxon>
        <taxon>Pterygota</taxon>
        <taxon>Neoptera</taxon>
        <taxon>Paraneoptera</taxon>
        <taxon>Hemiptera</taxon>
        <taxon>Heteroptera</taxon>
        <taxon>Panheteroptera</taxon>
        <taxon>Cimicomorpha</taxon>
        <taxon>Miridae</taxon>
        <taxon>Mirini</taxon>
        <taxon>Apolygus</taxon>
    </lineage>
</organism>
<dbReference type="EMBL" id="WIXP02000002">
    <property type="protein sequence ID" value="KAF6214231.1"/>
    <property type="molecule type" value="Genomic_DNA"/>
</dbReference>